<reference evidence="1" key="2">
    <citation type="submission" date="2020-06" db="EMBL/GenBank/DDBJ databases">
        <title>Helianthus annuus Genome sequencing and assembly Release 2.</title>
        <authorList>
            <person name="Gouzy J."/>
            <person name="Langlade N."/>
            <person name="Munos S."/>
        </authorList>
    </citation>
    <scope>NUCLEOTIDE SEQUENCE</scope>
    <source>
        <tissue evidence="1">Leaves</tissue>
    </source>
</reference>
<accession>A0A9K3H9I0</accession>
<sequence length="63" mass="7434">MLLKCFEPFYKCYPAHASCYSYPFFLWETPWSMPTQFLLTKSYSLPISSTFLLHPYGIHVSCL</sequence>
<evidence type="ECO:0000313" key="2">
    <source>
        <dbReference type="Proteomes" id="UP000215914"/>
    </source>
</evidence>
<dbReference type="Gramene" id="mRNA:HanXRQr2_Chr14g0666821">
    <property type="protein sequence ID" value="CDS:HanXRQr2_Chr14g0666821.1"/>
    <property type="gene ID" value="HanXRQr2_Chr14g0666821"/>
</dbReference>
<proteinExistence type="predicted"/>
<name>A0A9K3H9I0_HELAN</name>
<protein>
    <submittedName>
        <fullName evidence="1">Uncharacterized protein</fullName>
    </submittedName>
</protein>
<gene>
    <name evidence="1" type="ORF">HanXRQr2_Chr14g0666821</name>
</gene>
<dbReference type="EMBL" id="MNCJ02000329">
    <property type="protein sequence ID" value="KAF5771101.1"/>
    <property type="molecule type" value="Genomic_DNA"/>
</dbReference>
<evidence type="ECO:0000313" key="1">
    <source>
        <dbReference type="EMBL" id="KAF5771101.1"/>
    </source>
</evidence>
<reference evidence="1" key="1">
    <citation type="journal article" date="2017" name="Nature">
        <title>The sunflower genome provides insights into oil metabolism, flowering and Asterid evolution.</title>
        <authorList>
            <person name="Badouin H."/>
            <person name="Gouzy J."/>
            <person name="Grassa C.J."/>
            <person name="Murat F."/>
            <person name="Staton S.E."/>
            <person name="Cottret L."/>
            <person name="Lelandais-Briere C."/>
            <person name="Owens G.L."/>
            <person name="Carrere S."/>
            <person name="Mayjonade B."/>
            <person name="Legrand L."/>
            <person name="Gill N."/>
            <person name="Kane N.C."/>
            <person name="Bowers J.E."/>
            <person name="Hubner S."/>
            <person name="Bellec A."/>
            <person name="Berard A."/>
            <person name="Berges H."/>
            <person name="Blanchet N."/>
            <person name="Boniface M.C."/>
            <person name="Brunel D."/>
            <person name="Catrice O."/>
            <person name="Chaidir N."/>
            <person name="Claudel C."/>
            <person name="Donnadieu C."/>
            <person name="Faraut T."/>
            <person name="Fievet G."/>
            <person name="Helmstetter N."/>
            <person name="King M."/>
            <person name="Knapp S.J."/>
            <person name="Lai Z."/>
            <person name="Le Paslier M.C."/>
            <person name="Lippi Y."/>
            <person name="Lorenzon L."/>
            <person name="Mandel J.R."/>
            <person name="Marage G."/>
            <person name="Marchand G."/>
            <person name="Marquand E."/>
            <person name="Bret-Mestries E."/>
            <person name="Morien E."/>
            <person name="Nambeesan S."/>
            <person name="Nguyen T."/>
            <person name="Pegot-Espagnet P."/>
            <person name="Pouilly N."/>
            <person name="Raftis F."/>
            <person name="Sallet E."/>
            <person name="Schiex T."/>
            <person name="Thomas J."/>
            <person name="Vandecasteele C."/>
            <person name="Vares D."/>
            <person name="Vear F."/>
            <person name="Vautrin S."/>
            <person name="Crespi M."/>
            <person name="Mangin B."/>
            <person name="Burke J.M."/>
            <person name="Salse J."/>
            <person name="Munos S."/>
            <person name="Vincourt P."/>
            <person name="Rieseberg L.H."/>
            <person name="Langlade N.B."/>
        </authorList>
    </citation>
    <scope>NUCLEOTIDE SEQUENCE</scope>
    <source>
        <tissue evidence="1">Leaves</tissue>
    </source>
</reference>
<comment type="caution">
    <text evidence="1">The sequence shown here is derived from an EMBL/GenBank/DDBJ whole genome shotgun (WGS) entry which is preliminary data.</text>
</comment>
<keyword evidence="2" id="KW-1185">Reference proteome</keyword>
<dbReference type="AlphaFoldDB" id="A0A9K3H9I0"/>
<organism evidence="1 2">
    <name type="scientific">Helianthus annuus</name>
    <name type="common">Common sunflower</name>
    <dbReference type="NCBI Taxonomy" id="4232"/>
    <lineage>
        <taxon>Eukaryota</taxon>
        <taxon>Viridiplantae</taxon>
        <taxon>Streptophyta</taxon>
        <taxon>Embryophyta</taxon>
        <taxon>Tracheophyta</taxon>
        <taxon>Spermatophyta</taxon>
        <taxon>Magnoliopsida</taxon>
        <taxon>eudicotyledons</taxon>
        <taxon>Gunneridae</taxon>
        <taxon>Pentapetalae</taxon>
        <taxon>asterids</taxon>
        <taxon>campanulids</taxon>
        <taxon>Asterales</taxon>
        <taxon>Asteraceae</taxon>
        <taxon>Asteroideae</taxon>
        <taxon>Heliantheae alliance</taxon>
        <taxon>Heliantheae</taxon>
        <taxon>Helianthus</taxon>
    </lineage>
</organism>
<dbReference type="Proteomes" id="UP000215914">
    <property type="component" value="Unassembled WGS sequence"/>
</dbReference>